<protein>
    <submittedName>
        <fullName evidence="2">Alpha/beta hydrolase family protein</fullName>
    </submittedName>
</protein>
<dbReference type="Proteomes" id="UP000245708">
    <property type="component" value="Unassembled WGS sequence"/>
</dbReference>
<keyword evidence="3" id="KW-1185">Reference proteome</keyword>
<evidence type="ECO:0000313" key="3">
    <source>
        <dbReference type="Proteomes" id="UP000245708"/>
    </source>
</evidence>
<dbReference type="PANTHER" id="PTHR32268">
    <property type="entry name" value="HOMOSERINE O-ACETYLTRANSFERASE"/>
    <property type="match status" value="1"/>
</dbReference>
<dbReference type="GO" id="GO:0016787">
    <property type="term" value="F:hydrolase activity"/>
    <property type="evidence" value="ECO:0007669"/>
    <property type="project" value="UniProtKB-KW"/>
</dbReference>
<reference evidence="2 3" key="1">
    <citation type="submission" date="2018-05" db="EMBL/GenBank/DDBJ databases">
        <title>Genomic Encyclopedia of Type Strains, Phase IV (KMG-IV): sequencing the most valuable type-strain genomes for metagenomic binning, comparative biology and taxonomic classification.</title>
        <authorList>
            <person name="Goeker M."/>
        </authorList>
    </citation>
    <scope>NUCLEOTIDE SEQUENCE [LARGE SCALE GENOMIC DNA]</scope>
    <source>
        <strain evidence="2 3">DSM 16097</strain>
    </source>
</reference>
<name>A0A316GE48_9RHOB</name>
<feature type="domain" description="AB hydrolase-1" evidence="1">
    <location>
        <begin position="2"/>
        <end position="202"/>
    </location>
</feature>
<dbReference type="InterPro" id="IPR029058">
    <property type="entry name" value="AB_hydrolase_fold"/>
</dbReference>
<accession>A0A316GE48</accession>
<keyword evidence="2" id="KW-0378">Hydrolase</keyword>
<sequence length="226" mass="24843">MLREMFGITELQLVLGWSVGALQTYEWATRFPAMVRRMASIAGAPRPSAWTRLWLRSVIEEPLTSDPHWAGGNYTDPGALQVGKRRVGHLAALTLPPKVFYRLELWRNLGFSSVDDFVARFWEAFWLPHDANDLVLQARKAQLADPSGGGDLAVTLAGIRARAMVAALTGDAMFPPEEGEADCAAMPNAIFRHIESNSGHLGTFSLSDADREGIDRVIAEILAEDV</sequence>
<dbReference type="SUPFAM" id="SSF53474">
    <property type="entry name" value="alpha/beta-Hydrolases"/>
    <property type="match status" value="1"/>
</dbReference>
<gene>
    <name evidence="2" type="ORF">C7455_109137</name>
</gene>
<dbReference type="EMBL" id="QGGW01000009">
    <property type="protein sequence ID" value="PWK59214.1"/>
    <property type="molecule type" value="Genomic_DNA"/>
</dbReference>
<comment type="caution">
    <text evidence="2">The sequence shown here is derived from an EMBL/GenBank/DDBJ whole genome shotgun (WGS) entry which is preliminary data.</text>
</comment>
<organism evidence="2 3">
    <name type="scientific">Roseicyclus mahoneyensis</name>
    <dbReference type="NCBI Taxonomy" id="164332"/>
    <lineage>
        <taxon>Bacteria</taxon>
        <taxon>Pseudomonadati</taxon>
        <taxon>Pseudomonadota</taxon>
        <taxon>Alphaproteobacteria</taxon>
        <taxon>Rhodobacterales</taxon>
        <taxon>Roseobacteraceae</taxon>
        <taxon>Roseicyclus</taxon>
    </lineage>
</organism>
<proteinExistence type="predicted"/>
<dbReference type="Gene3D" id="3.40.50.1820">
    <property type="entry name" value="alpha/beta hydrolase"/>
    <property type="match status" value="1"/>
</dbReference>
<dbReference type="InterPro" id="IPR000073">
    <property type="entry name" value="AB_hydrolase_1"/>
</dbReference>
<dbReference type="GO" id="GO:0016747">
    <property type="term" value="F:acyltransferase activity, transferring groups other than amino-acyl groups"/>
    <property type="evidence" value="ECO:0007669"/>
    <property type="project" value="InterPro"/>
</dbReference>
<evidence type="ECO:0000313" key="2">
    <source>
        <dbReference type="EMBL" id="PWK59214.1"/>
    </source>
</evidence>
<dbReference type="Pfam" id="PF00561">
    <property type="entry name" value="Abhydrolase_1"/>
    <property type="match status" value="1"/>
</dbReference>
<dbReference type="AlphaFoldDB" id="A0A316GE48"/>
<dbReference type="InterPro" id="IPR008220">
    <property type="entry name" value="HAT_MetX-like"/>
</dbReference>
<evidence type="ECO:0000259" key="1">
    <source>
        <dbReference type="Pfam" id="PF00561"/>
    </source>
</evidence>
<dbReference type="PANTHER" id="PTHR32268:SF15">
    <property type="entry name" value="HOMOSERINE ACETYLTRANSFERASE FAMILY PROTEIN (AFU_ORTHOLOGUE AFUA_1G15350)"/>
    <property type="match status" value="1"/>
</dbReference>